<organism evidence="1 2">
    <name type="scientific">Cristinia sonorae</name>
    <dbReference type="NCBI Taxonomy" id="1940300"/>
    <lineage>
        <taxon>Eukaryota</taxon>
        <taxon>Fungi</taxon>
        <taxon>Dikarya</taxon>
        <taxon>Basidiomycota</taxon>
        <taxon>Agaricomycotina</taxon>
        <taxon>Agaricomycetes</taxon>
        <taxon>Agaricomycetidae</taxon>
        <taxon>Agaricales</taxon>
        <taxon>Pleurotineae</taxon>
        <taxon>Stephanosporaceae</taxon>
        <taxon>Cristinia</taxon>
    </lineage>
</organism>
<dbReference type="OrthoDB" id="3221235at2759"/>
<sequence>MVKPWAEDVHWRQLEFHVGNGAQIGRGKHGRDRCIIRVRKREESGVIRLLTQPVGKRFSEPEFFWEHASGFETLPLSHSNCSNIPKVVQVVHNGSTDKQTALATGEPQQSSQPKRLKLGQLTLRPQKDSFSSTWISTITHVCRYRREVALATPSLWSYIRITEGTCGSEHLKAFIARSKALLFDLLDIFQSSESWASVTVWHAPTRTLIVVGSLAHFPRTWGHM</sequence>
<reference evidence="1" key="1">
    <citation type="journal article" date="2021" name="New Phytol.">
        <title>Evolutionary innovations through gain and loss of genes in the ectomycorrhizal Boletales.</title>
        <authorList>
            <person name="Wu G."/>
            <person name="Miyauchi S."/>
            <person name="Morin E."/>
            <person name="Kuo A."/>
            <person name="Drula E."/>
            <person name="Varga T."/>
            <person name="Kohler A."/>
            <person name="Feng B."/>
            <person name="Cao Y."/>
            <person name="Lipzen A."/>
            <person name="Daum C."/>
            <person name="Hundley H."/>
            <person name="Pangilinan J."/>
            <person name="Johnson J."/>
            <person name="Barry K."/>
            <person name="LaButti K."/>
            <person name="Ng V."/>
            <person name="Ahrendt S."/>
            <person name="Min B."/>
            <person name="Choi I.G."/>
            <person name="Park H."/>
            <person name="Plett J.M."/>
            <person name="Magnuson J."/>
            <person name="Spatafora J.W."/>
            <person name="Nagy L.G."/>
            <person name="Henrissat B."/>
            <person name="Grigoriev I.V."/>
            <person name="Yang Z.L."/>
            <person name="Xu J."/>
            <person name="Martin F.M."/>
        </authorList>
    </citation>
    <scope>NUCLEOTIDE SEQUENCE</scope>
    <source>
        <strain evidence="1">KKN 215</strain>
    </source>
</reference>
<keyword evidence="2" id="KW-1185">Reference proteome</keyword>
<dbReference type="AlphaFoldDB" id="A0A8K0UFY9"/>
<name>A0A8K0UFY9_9AGAR</name>
<evidence type="ECO:0000313" key="1">
    <source>
        <dbReference type="EMBL" id="KAH8078061.1"/>
    </source>
</evidence>
<gene>
    <name evidence="1" type="ORF">BXZ70DRAFT_1080947</name>
</gene>
<accession>A0A8K0UFY9</accession>
<dbReference type="EMBL" id="JAEVFJ010000060">
    <property type="protein sequence ID" value="KAH8078061.1"/>
    <property type="molecule type" value="Genomic_DNA"/>
</dbReference>
<proteinExistence type="predicted"/>
<evidence type="ECO:0000313" key="2">
    <source>
        <dbReference type="Proteomes" id="UP000813824"/>
    </source>
</evidence>
<protein>
    <submittedName>
        <fullName evidence="1">Uncharacterized protein</fullName>
    </submittedName>
</protein>
<dbReference type="Proteomes" id="UP000813824">
    <property type="component" value="Unassembled WGS sequence"/>
</dbReference>
<comment type="caution">
    <text evidence="1">The sequence shown here is derived from an EMBL/GenBank/DDBJ whole genome shotgun (WGS) entry which is preliminary data.</text>
</comment>